<evidence type="ECO:0000256" key="4">
    <source>
        <dbReference type="ARBA" id="ARBA00023163"/>
    </source>
</evidence>
<dbReference type="GO" id="GO:0005634">
    <property type="term" value="C:nucleus"/>
    <property type="evidence" value="ECO:0007669"/>
    <property type="project" value="UniProtKB-SubCell"/>
</dbReference>
<keyword evidence="4" id="KW-0804">Transcription</keyword>
<dbReference type="PANTHER" id="PTHR31920">
    <property type="entry name" value="B3 DOMAIN-CONTAINING"/>
    <property type="match status" value="1"/>
</dbReference>
<evidence type="ECO:0000256" key="3">
    <source>
        <dbReference type="ARBA" id="ARBA00023125"/>
    </source>
</evidence>
<dbReference type="GO" id="GO:0003677">
    <property type="term" value="F:DNA binding"/>
    <property type="evidence" value="ECO:0007669"/>
    <property type="project" value="UniProtKB-KW"/>
</dbReference>
<dbReference type="PROSITE" id="PS50863">
    <property type="entry name" value="B3"/>
    <property type="match status" value="1"/>
</dbReference>
<evidence type="ECO:0000256" key="2">
    <source>
        <dbReference type="ARBA" id="ARBA00023015"/>
    </source>
</evidence>
<organism evidence="7 8">
    <name type="scientific">Quercus suber</name>
    <name type="common">Cork oak</name>
    <dbReference type="NCBI Taxonomy" id="58331"/>
    <lineage>
        <taxon>Eukaryota</taxon>
        <taxon>Viridiplantae</taxon>
        <taxon>Streptophyta</taxon>
        <taxon>Embryophyta</taxon>
        <taxon>Tracheophyta</taxon>
        <taxon>Spermatophyta</taxon>
        <taxon>Magnoliopsida</taxon>
        <taxon>eudicotyledons</taxon>
        <taxon>Gunneridae</taxon>
        <taxon>Pentapetalae</taxon>
        <taxon>rosids</taxon>
        <taxon>fabids</taxon>
        <taxon>Fagales</taxon>
        <taxon>Fagaceae</taxon>
        <taxon>Quercus</taxon>
    </lineage>
</organism>
<dbReference type="Pfam" id="PF02362">
    <property type="entry name" value="B3"/>
    <property type="match status" value="1"/>
</dbReference>
<protein>
    <submittedName>
        <fullName evidence="7">B3 domain-containing transcription factor vrn1</fullName>
    </submittedName>
</protein>
<dbReference type="InterPro" id="IPR050655">
    <property type="entry name" value="Plant_B3_domain"/>
</dbReference>
<evidence type="ECO:0000256" key="1">
    <source>
        <dbReference type="ARBA" id="ARBA00004123"/>
    </source>
</evidence>
<reference evidence="7 8" key="1">
    <citation type="journal article" date="2018" name="Sci. Data">
        <title>The draft genome sequence of cork oak.</title>
        <authorList>
            <person name="Ramos A.M."/>
            <person name="Usie A."/>
            <person name="Barbosa P."/>
            <person name="Barros P.M."/>
            <person name="Capote T."/>
            <person name="Chaves I."/>
            <person name="Simoes F."/>
            <person name="Abreu I."/>
            <person name="Carrasquinho I."/>
            <person name="Faro C."/>
            <person name="Guimaraes J.B."/>
            <person name="Mendonca D."/>
            <person name="Nobrega F."/>
            <person name="Rodrigues L."/>
            <person name="Saibo N.J.M."/>
            <person name="Varela M.C."/>
            <person name="Egas C."/>
            <person name="Matos J."/>
            <person name="Miguel C.M."/>
            <person name="Oliveira M.M."/>
            <person name="Ricardo C.P."/>
            <person name="Goncalves S."/>
        </authorList>
    </citation>
    <scope>NUCLEOTIDE SEQUENCE [LARGE SCALE GENOMIC DNA]</scope>
    <source>
        <strain evidence="8">cv. HL8</strain>
    </source>
</reference>
<keyword evidence="8" id="KW-1185">Reference proteome</keyword>
<keyword evidence="5" id="KW-0539">Nucleus</keyword>
<gene>
    <name evidence="7" type="primary">VRN1_6</name>
    <name evidence="7" type="ORF">CFP56_025492</name>
</gene>
<evidence type="ECO:0000259" key="6">
    <source>
        <dbReference type="PROSITE" id="PS50863"/>
    </source>
</evidence>
<keyword evidence="3" id="KW-0238">DNA-binding</keyword>
<dbReference type="AlphaFoldDB" id="A0AAW0LYW5"/>
<dbReference type="Proteomes" id="UP000237347">
    <property type="component" value="Unassembled WGS sequence"/>
</dbReference>
<accession>A0AAW0LYW5</accession>
<dbReference type="EMBL" id="PKMF04000040">
    <property type="protein sequence ID" value="KAK7855989.1"/>
    <property type="molecule type" value="Genomic_DNA"/>
</dbReference>
<comment type="subcellular location">
    <subcellularLocation>
        <location evidence="1">Nucleus</location>
    </subcellularLocation>
</comment>
<feature type="domain" description="TF-B3" evidence="6">
    <location>
        <begin position="103"/>
        <end position="196"/>
    </location>
</feature>
<dbReference type="CDD" id="cd10017">
    <property type="entry name" value="B3_DNA"/>
    <property type="match status" value="1"/>
</dbReference>
<dbReference type="SMART" id="SM01019">
    <property type="entry name" value="B3"/>
    <property type="match status" value="1"/>
</dbReference>
<evidence type="ECO:0000313" key="7">
    <source>
        <dbReference type="EMBL" id="KAK7855989.1"/>
    </source>
</evidence>
<evidence type="ECO:0000256" key="5">
    <source>
        <dbReference type="ARBA" id="ARBA00023242"/>
    </source>
</evidence>
<proteinExistence type="predicted"/>
<keyword evidence="2" id="KW-0805">Transcription regulation</keyword>
<dbReference type="PANTHER" id="PTHR31920:SF108">
    <property type="entry name" value="B3 DOMAIN-CONTAINING TRANSCRIPTION FACTOR VRN1-LIKE"/>
    <property type="match status" value="1"/>
</dbReference>
<dbReference type="InterPro" id="IPR015300">
    <property type="entry name" value="DNA-bd_pseudobarrel_sf"/>
</dbReference>
<dbReference type="SUPFAM" id="SSF101936">
    <property type="entry name" value="DNA-binding pseudobarrel domain"/>
    <property type="match status" value="1"/>
</dbReference>
<sequence>MSNPIFKYSSYVEARQRIMDSFQLQCTQHGLVTVTLHITLLLNNRVMWKSNDHLGHSISVLNLMCICSYDSEEKTLWRTRTMTSQRRRDNGDGPVDLTTHFPHFFKIIMPQTLAEGKLRIPKKFISESGVDLANLAFLMIPNGTKWTVKLTKCDGEVCFQNGWFEFASCYALTMGHLLVFRYEGNSQFSVLIFNATTTKVD</sequence>
<name>A0AAW0LYW5_QUESU</name>
<comment type="caution">
    <text evidence="7">The sequence shown here is derived from an EMBL/GenBank/DDBJ whole genome shotgun (WGS) entry which is preliminary data.</text>
</comment>
<dbReference type="Gene3D" id="2.40.330.10">
    <property type="entry name" value="DNA-binding pseudobarrel domain"/>
    <property type="match status" value="1"/>
</dbReference>
<evidence type="ECO:0000313" key="8">
    <source>
        <dbReference type="Proteomes" id="UP000237347"/>
    </source>
</evidence>
<dbReference type="InterPro" id="IPR003340">
    <property type="entry name" value="B3_DNA-bd"/>
</dbReference>